<protein>
    <recommendedName>
        <fullName evidence="5">Putative pre-16S rRNA nuclease</fullName>
        <ecNumber evidence="5">3.1.-.-</ecNumber>
    </recommendedName>
</protein>
<evidence type="ECO:0000256" key="4">
    <source>
        <dbReference type="ARBA" id="ARBA00022801"/>
    </source>
</evidence>
<dbReference type="GO" id="GO:0005737">
    <property type="term" value="C:cytoplasm"/>
    <property type="evidence" value="ECO:0007669"/>
    <property type="project" value="UniProtKB-SubCell"/>
</dbReference>
<evidence type="ECO:0000256" key="1">
    <source>
        <dbReference type="ARBA" id="ARBA00022490"/>
    </source>
</evidence>
<dbReference type="GO" id="GO:0016788">
    <property type="term" value="F:hydrolase activity, acting on ester bonds"/>
    <property type="evidence" value="ECO:0007669"/>
    <property type="project" value="UniProtKB-UniRule"/>
</dbReference>
<sequence length="125" mass="13699">MNYIGIDYGLKSIGLSIATGPLAEPLATISKDQIFNILPTLCSTHNVKDLVIGFPDGNIRPLVEKFYQQLEGLGYICHLADETLSSRDALASLSHKKARKRKILEHAVAATIILQNWLDSHSGTL</sequence>
<evidence type="ECO:0000313" key="7">
    <source>
        <dbReference type="EMBL" id="OGD10235.1"/>
    </source>
</evidence>
<dbReference type="InterPro" id="IPR037027">
    <property type="entry name" value="YqgF/RNaseH-like_dom_sf"/>
</dbReference>
<dbReference type="GO" id="GO:0004518">
    <property type="term" value="F:nuclease activity"/>
    <property type="evidence" value="ECO:0007669"/>
    <property type="project" value="UniProtKB-KW"/>
</dbReference>
<dbReference type="InterPro" id="IPR005227">
    <property type="entry name" value="YqgF"/>
</dbReference>
<evidence type="ECO:0000313" key="8">
    <source>
        <dbReference type="Proteomes" id="UP000176424"/>
    </source>
</evidence>
<dbReference type="HAMAP" id="MF_00651">
    <property type="entry name" value="Nuclease_YqgF"/>
    <property type="match status" value="1"/>
</dbReference>
<dbReference type="CDD" id="cd16964">
    <property type="entry name" value="YqgF"/>
    <property type="match status" value="1"/>
</dbReference>
<dbReference type="Gene3D" id="3.30.420.140">
    <property type="entry name" value="YqgF/RNase H-like domain"/>
    <property type="match status" value="1"/>
</dbReference>
<evidence type="ECO:0000256" key="2">
    <source>
        <dbReference type="ARBA" id="ARBA00022517"/>
    </source>
</evidence>
<dbReference type="EC" id="3.1.-.-" evidence="5"/>
<dbReference type="SMART" id="SM00732">
    <property type="entry name" value="YqgFc"/>
    <property type="match status" value="1"/>
</dbReference>
<proteinExistence type="inferred from homology"/>
<gene>
    <name evidence="7" type="ORF">A2397_02580</name>
</gene>
<organism evidence="7 8">
    <name type="scientific">Candidatus Amesbacteria bacterium RIFOXYB1_FULL_44_23</name>
    <dbReference type="NCBI Taxonomy" id="1797263"/>
    <lineage>
        <taxon>Bacteria</taxon>
        <taxon>Candidatus Amesiibacteriota</taxon>
    </lineage>
</organism>
<evidence type="ECO:0000256" key="5">
    <source>
        <dbReference type="HAMAP-Rule" id="MF_00651"/>
    </source>
</evidence>
<keyword evidence="4 5" id="KW-0378">Hydrolase</keyword>
<dbReference type="SUPFAM" id="SSF53098">
    <property type="entry name" value="Ribonuclease H-like"/>
    <property type="match status" value="1"/>
</dbReference>
<comment type="caution">
    <text evidence="7">The sequence shown here is derived from an EMBL/GenBank/DDBJ whole genome shotgun (WGS) entry which is preliminary data.</text>
</comment>
<comment type="similarity">
    <text evidence="5">Belongs to the YqgF HJR family.</text>
</comment>
<dbReference type="Pfam" id="PF03652">
    <property type="entry name" value="RuvX"/>
    <property type="match status" value="1"/>
</dbReference>
<dbReference type="STRING" id="1797263.A2397_02580"/>
<reference evidence="7 8" key="1">
    <citation type="journal article" date="2016" name="Nat. Commun.">
        <title>Thousands of microbial genomes shed light on interconnected biogeochemical processes in an aquifer system.</title>
        <authorList>
            <person name="Anantharaman K."/>
            <person name="Brown C.T."/>
            <person name="Hug L.A."/>
            <person name="Sharon I."/>
            <person name="Castelle C.J."/>
            <person name="Probst A.J."/>
            <person name="Thomas B.C."/>
            <person name="Singh A."/>
            <person name="Wilkins M.J."/>
            <person name="Karaoz U."/>
            <person name="Brodie E.L."/>
            <person name="Williams K.H."/>
            <person name="Hubbard S.S."/>
            <person name="Banfield J.F."/>
        </authorList>
    </citation>
    <scope>NUCLEOTIDE SEQUENCE [LARGE SCALE GENOMIC DNA]</scope>
</reference>
<accession>A0A1F4ZV45</accession>
<dbReference type="AlphaFoldDB" id="A0A1F4ZV45"/>
<dbReference type="InterPro" id="IPR012337">
    <property type="entry name" value="RNaseH-like_sf"/>
</dbReference>
<evidence type="ECO:0000259" key="6">
    <source>
        <dbReference type="SMART" id="SM00732"/>
    </source>
</evidence>
<dbReference type="GO" id="GO:0000967">
    <property type="term" value="P:rRNA 5'-end processing"/>
    <property type="evidence" value="ECO:0007669"/>
    <property type="project" value="UniProtKB-UniRule"/>
</dbReference>
<evidence type="ECO:0000256" key="3">
    <source>
        <dbReference type="ARBA" id="ARBA00022722"/>
    </source>
</evidence>
<keyword evidence="2 5" id="KW-0690">Ribosome biogenesis</keyword>
<dbReference type="Proteomes" id="UP000176424">
    <property type="component" value="Unassembled WGS sequence"/>
</dbReference>
<keyword evidence="3 5" id="KW-0540">Nuclease</keyword>
<keyword evidence="1 5" id="KW-0963">Cytoplasm</keyword>
<feature type="domain" description="YqgF/RNase H-like" evidence="6">
    <location>
        <begin position="1"/>
        <end position="89"/>
    </location>
</feature>
<name>A0A1F4ZV45_9BACT</name>
<comment type="function">
    <text evidence="5">Could be a nuclease involved in processing of the 5'-end of pre-16S rRNA.</text>
</comment>
<dbReference type="EMBL" id="MEXR01000009">
    <property type="protein sequence ID" value="OGD10235.1"/>
    <property type="molecule type" value="Genomic_DNA"/>
</dbReference>
<comment type="subcellular location">
    <subcellularLocation>
        <location evidence="5">Cytoplasm</location>
    </subcellularLocation>
</comment>
<dbReference type="InterPro" id="IPR006641">
    <property type="entry name" value="YqgF/RNaseH-like_dom"/>
</dbReference>